<accession>A0ABR1KRP4</accession>
<reference evidence="2 3" key="1">
    <citation type="submission" date="2024-04" db="EMBL/GenBank/DDBJ databases">
        <title>Phyllosticta paracitricarpa is synonymous to the EU quarantine fungus P. citricarpa based on phylogenomic analyses.</title>
        <authorList>
            <consortium name="Lawrence Berkeley National Laboratory"/>
            <person name="Van Ingen-Buijs V.A."/>
            <person name="Van Westerhoven A.C."/>
            <person name="Haridas S."/>
            <person name="Skiadas P."/>
            <person name="Martin F."/>
            <person name="Groenewald J.Z."/>
            <person name="Crous P.W."/>
            <person name="Seidl M.F."/>
        </authorList>
    </citation>
    <scope>NUCLEOTIDE SEQUENCE [LARGE SCALE GENOMIC DNA]</scope>
    <source>
        <strain evidence="2 3">CBS 123371</strain>
    </source>
</reference>
<comment type="caution">
    <text evidence="2">The sequence shown here is derived from an EMBL/GenBank/DDBJ whole genome shotgun (WGS) entry which is preliminary data.</text>
</comment>
<sequence length="222" mass="24777">MTTHFGQLWVTCTTSTLARPKMGHFPTRLYHDVSAIGVGVKNYLTLKELSNMNYSRKERCTSVEFVTRRGSLKEPVGGLYFLARLDLNTTAFPNAYHAYKLAWSPSEYIDTLGSHFPALQTLSLAGVSTSPRDGWKFSALLLLSTLQPSTNVSHQEHCSPRVRKDQRDVPRLPLCRPGHGRIDPGRAGVAHLDPWGKGAQIRPPPENQHGLENLSREILPHS</sequence>
<evidence type="ECO:0000256" key="1">
    <source>
        <dbReference type="SAM" id="MobiDB-lite"/>
    </source>
</evidence>
<gene>
    <name evidence="2" type="ORF">IWZ03DRAFT_129794</name>
</gene>
<dbReference type="EMBL" id="JBBPHU010000003">
    <property type="protein sequence ID" value="KAK7520102.1"/>
    <property type="molecule type" value="Genomic_DNA"/>
</dbReference>
<dbReference type="Proteomes" id="UP001363622">
    <property type="component" value="Unassembled WGS sequence"/>
</dbReference>
<feature type="region of interest" description="Disordered" evidence="1">
    <location>
        <begin position="197"/>
        <end position="222"/>
    </location>
</feature>
<evidence type="ECO:0000313" key="3">
    <source>
        <dbReference type="Proteomes" id="UP001363622"/>
    </source>
</evidence>
<evidence type="ECO:0000313" key="2">
    <source>
        <dbReference type="EMBL" id="KAK7520102.1"/>
    </source>
</evidence>
<proteinExistence type="predicted"/>
<organism evidence="2 3">
    <name type="scientific">Phyllosticta citriasiana</name>
    <dbReference type="NCBI Taxonomy" id="595635"/>
    <lineage>
        <taxon>Eukaryota</taxon>
        <taxon>Fungi</taxon>
        <taxon>Dikarya</taxon>
        <taxon>Ascomycota</taxon>
        <taxon>Pezizomycotina</taxon>
        <taxon>Dothideomycetes</taxon>
        <taxon>Dothideomycetes incertae sedis</taxon>
        <taxon>Botryosphaeriales</taxon>
        <taxon>Phyllostictaceae</taxon>
        <taxon>Phyllosticta</taxon>
    </lineage>
</organism>
<keyword evidence="3" id="KW-1185">Reference proteome</keyword>
<protein>
    <submittedName>
        <fullName evidence="2">Uncharacterized protein</fullName>
    </submittedName>
</protein>
<name>A0ABR1KRP4_9PEZI</name>